<dbReference type="EMBL" id="LXQA010195813">
    <property type="protein sequence ID" value="MCI32468.1"/>
    <property type="molecule type" value="Genomic_DNA"/>
</dbReference>
<dbReference type="AlphaFoldDB" id="A0A392R785"/>
<comment type="caution">
    <text evidence="2">The sequence shown here is derived from an EMBL/GenBank/DDBJ whole genome shotgun (WGS) entry which is preliminary data.</text>
</comment>
<proteinExistence type="predicted"/>
<accession>A0A392R785</accession>
<evidence type="ECO:0000313" key="2">
    <source>
        <dbReference type="EMBL" id="MCI32468.1"/>
    </source>
</evidence>
<name>A0A392R785_9FABA</name>
<dbReference type="Proteomes" id="UP000265520">
    <property type="component" value="Unassembled WGS sequence"/>
</dbReference>
<feature type="region of interest" description="Disordered" evidence="1">
    <location>
        <begin position="88"/>
        <end position="113"/>
    </location>
</feature>
<feature type="compositionally biased region" description="Acidic residues" evidence="1">
    <location>
        <begin position="101"/>
        <end position="113"/>
    </location>
</feature>
<evidence type="ECO:0000313" key="3">
    <source>
        <dbReference type="Proteomes" id="UP000265520"/>
    </source>
</evidence>
<keyword evidence="3" id="KW-1185">Reference proteome</keyword>
<protein>
    <submittedName>
        <fullName evidence="2">Envelope-like protein</fullName>
    </submittedName>
</protein>
<evidence type="ECO:0000256" key="1">
    <source>
        <dbReference type="SAM" id="MobiDB-lite"/>
    </source>
</evidence>
<organism evidence="2 3">
    <name type="scientific">Trifolium medium</name>
    <dbReference type="NCBI Taxonomy" id="97028"/>
    <lineage>
        <taxon>Eukaryota</taxon>
        <taxon>Viridiplantae</taxon>
        <taxon>Streptophyta</taxon>
        <taxon>Embryophyta</taxon>
        <taxon>Tracheophyta</taxon>
        <taxon>Spermatophyta</taxon>
        <taxon>Magnoliopsida</taxon>
        <taxon>eudicotyledons</taxon>
        <taxon>Gunneridae</taxon>
        <taxon>Pentapetalae</taxon>
        <taxon>rosids</taxon>
        <taxon>fabids</taxon>
        <taxon>Fabales</taxon>
        <taxon>Fabaceae</taxon>
        <taxon>Papilionoideae</taxon>
        <taxon>50 kb inversion clade</taxon>
        <taxon>NPAAA clade</taxon>
        <taxon>Hologalegina</taxon>
        <taxon>IRL clade</taxon>
        <taxon>Trifolieae</taxon>
        <taxon>Trifolium</taxon>
    </lineage>
</organism>
<sequence>MKQAKSFAVKLPITFPSLITEIILSQHPDIMHPDEIESKKPHPLSLDYKLLVATKDDVLAELMEISKALGETIKVSTERKIHMDNLIKSMTQEATEREEKGGDEEGNPEAEAN</sequence>
<reference evidence="2 3" key="1">
    <citation type="journal article" date="2018" name="Front. Plant Sci.">
        <title>Red Clover (Trifolium pratense) and Zigzag Clover (T. medium) - A Picture of Genomic Similarities and Differences.</title>
        <authorList>
            <person name="Dluhosova J."/>
            <person name="Istvanek J."/>
            <person name="Nedelnik J."/>
            <person name="Repkova J."/>
        </authorList>
    </citation>
    <scope>NUCLEOTIDE SEQUENCE [LARGE SCALE GENOMIC DNA]</scope>
    <source>
        <strain evidence="3">cv. 10/8</strain>
        <tissue evidence="2">Leaf</tissue>
    </source>
</reference>